<evidence type="ECO:0000256" key="4">
    <source>
        <dbReference type="ARBA" id="ARBA00022993"/>
    </source>
</evidence>
<dbReference type="GeneID" id="68855906"/>
<evidence type="ECO:0000313" key="7">
    <source>
        <dbReference type="EMBL" id="QSG06668.1"/>
    </source>
</evidence>
<dbReference type="Pfam" id="PF04019">
    <property type="entry name" value="DUF359"/>
    <property type="match status" value="1"/>
</dbReference>
<comment type="pathway">
    <text evidence="6">Cofactor biosynthesis; coenzyme A biosynthesis.</text>
</comment>
<evidence type="ECO:0000256" key="3">
    <source>
        <dbReference type="ARBA" id="ARBA00022777"/>
    </source>
</evidence>
<dbReference type="PANTHER" id="PTHR40732:SF1">
    <property type="entry name" value="GTP-DEPENDENT DEPHOSPHO-COA KINASE"/>
    <property type="match status" value="1"/>
</dbReference>
<evidence type="ECO:0000256" key="1">
    <source>
        <dbReference type="ARBA" id="ARBA00022679"/>
    </source>
</evidence>
<dbReference type="EMBL" id="CP064787">
    <property type="protein sequence ID" value="QSG06668.1"/>
    <property type="molecule type" value="Genomic_DNA"/>
</dbReference>
<dbReference type="PANTHER" id="PTHR40732">
    <property type="entry name" value="UPF0218 PROTEIN TK1697"/>
    <property type="match status" value="1"/>
</dbReference>
<reference evidence="7" key="1">
    <citation type="submission" date="2020-11" db="EMBL/GenBank/DDBJ databases">
        <title>Carbohydrate-dependent, anaerobic sulfur respiration: A novel catabolism in halophilic archaea.</title>
        <authorList>
            <person name="Sorokin D.Y."/>
            <person name="Messina E."/>
            <person name="Smedile F."/>
            <person name="La Cono V."/>
            <person name="Hallsworth J.E."/>
            <person name="Yakimov M.M."/>
        </authorList>
    </citation>
    <scope>NUCLEOTIDE SEQUENCE</scope>
    <source>
        <strain evidence="7">HSR12-1</strain>
    </source>
</reference>
<protein>
    <recommendedName>
        <fullName evidence="6">GTP-dependent dephospho-CoA kinase</fullName>
        <ecNumber evidence="6">2.7.1.237</ecNumber>
    </recommendedName>
    <alternativeName>
        <fullName evidence="6">Dephospho-coenzyme A kinase</fullName>
        <shortName evidence="6">DPCK</shortName>
    </alternativeName>
</protein>
<dbReference type="RefSeq" id="WP_229113177.1">
    <property type="nucleotide sequence ID" value="NZ_CP064787.1"/>
</dbReference>
<dbReference type="PIRSF" id="PIRSF006533">
    <property type="entry name" value="UCP006533"/>
    <property type="match status" value="1"/>
</dbReference>
<feature type="binding site" evidence="6">
    <location>
        <position position="44"/>
    </location>
    <ligand>
        <name>GTP</name>
        <dbReference type="ChEBI" id="CHEBI:37565"/>
    </ligand>
</feature>
<feature type="binding site" evidence="6">
    <location>
        <position position="45"/>
    </location>
    <ligand>
        <name>GTP</name>
        <dbReference type="ChEBI" id="CHEBI:37565"/>
    </ligand>
</feature>
<dbReference type="Proteomes" id="UP000663525">
    <property type="component" value="Chromosome"/>
</dbReference>
<keyword evidence="2 6" id="KW-0547">Nucleotide-binding</keyword>
<comment type="catalytic activity">
    <reaction evidence="6">
        <text>3'-dephospho-CoA + GTP = GDP + CoA + H(+)</text>
        <dbReference type="Rhea" id="RHEA:61156"/>
        <dbReference type="ChEBI" id="CHEBI:15378"/>
        <dbReference type="ChEBI" id="CHEBI:37565"/>
        <dbReference type="ChEBI" id="CHEBI:57287"/>
        <dbReference type="ChEBI" id="CHEBI:57328"/>
        <dbReference type="ChEBI" id="CHEBI:58189"/>
        <dbReference type="EC" id="2.7.1.237"/>
    </reaction>
</comment>
<evidence type="ECO:0000256" key="5">
    <source>
        <dbReference type="ARBA" id="ARBA00023134"/>
    </source>
</evidence>
<evidence type="ECO:0000313" key="8">
    <source>
        <dbReference type="Proteomes" id="UP000663525"/>
    </source>
</evidence>
<organism evidence="7 8">
    <name type="scientific">Halapricum desulfuricans</name>
    <dbReference type="NCBI Taxonomy" id="2841257"/>
    <lineage>
        <taxon>Archaea</taxon>
        <taxon>Methanobacteriati</taxon>
        <taxon>Methanobacteriota</taxon>
        <taxon>Stenosarchaea group</taxon>
        <taxon>Halobacteria</taxon>
        <taxon>Halobacteriales</taxon>
        <taxon>Haloarculaceae</taxon>
        <taxon>Halapricum</taxon>
    </lineage>
</organism>
<feature type="binding site" evidence="6">
    <location>
        <position position="63"/>
    </location>
    <ligand>
        <name>GTP</name>
        <dbReference type="ChEBI" id="CHEBI:37565"/>
    </ligand>
</feature>
<evidence type="ECO:0000256" key="6">
    <source>
        <dbReference type="HAMAP-Rule" id="MF_00590"/>
    </source>
</evidence>
<feature type="binding site" evidence="6">
    <location>
        <position position="46"/>
    </location>
    <ligand>
        <name>GTP</name>
        <dbReference type="ChEBI" id="CHEBI:37565"/>
    </ligand>
</feature>
<comment type="function">
    <text evidence="6">Catalyzes the GTP-dependent phosphorylation of the 3'-hydroxyl group of dephosphocoenzyme A to form coenzyme A (CoA).</text>
</comment>
<feature type="binding site" evidence="6">
    <location>
        <position position="127"/>
    </location>
    <ligand>
        <name>GTP</name>
        <dbReference type="ChEBI" id="CHEBI:37565"/>
    </ligand>
</feature>
<proteinExistence type="inferred from homology"/>
<keyword evidence="1 6" id="KW-0808">Transferase</keyword>
<gene>
    <name evidence="7" type="ORF">HSR121_2346</name>
</gene>
<dbReference type="UniPathway" id="UPA00241"/>
<comment type="caution">
    <text evidence="6">Lacks conserved residue(s) required for the propagation of feature annotation.</text>
</comment>
<name>A0A897N365_9EURY</name>
<evidence type="ECO:0000256" key="2">
    <source>
        <dbReference type="ARBA" id="ARBA00022741"/>
    </source>
</evidence>
<keyword evidence="5 6" id="KW-0342">GTP-binding</keyword>
<accession>A0A897N365</accession>
<dbReference type="GO" id="GO:0016301">
    <property type="term" value="F:kinase activity"/>
    <property type="evidence" value="ECO:0007669"/>
    <property type="project" value="UniProtKB-UniRule"/>
</dbReference>
<comment type="similarity">
    <text evidence="6">Belongs to the GTP-dependent DPCK family.</text>
</comment>
<sequence>MPGDVVLELPAALRSELKPPLGPVYTDADRLLDDATEPIVAVGDIVTYHLLDAGHTPAVALVDERTEREAVDREVKTAVVGDNGPTAFDVRRSVSNPAGTLTAELLSTLRRAVDAGESTLVVVDGEEDLAALPAILAVPDGASVVYGQPGEGMVLVTTGPEVRDHARSLLERMTGEYSRARSALALEL</sequence>
<dbReference type="AlphaFoldDB" id="A0A897N365"/>
<dbReference type="EC" id="2.7.1.237" evidence="6"/>
<keyword evidence="4 6" id="KW-0173">Coenzyme A biosynthesis</keyword>
<keyword evidence="3 6" id="KW-0418">Kinase</keyword>
<dbReference type="InterPro" id="IPR007164">
    <property type="entry name" value="GTP-dep_dephospho-CoA_kin"/>
</dbReference>
<dbReference type="GO" id="GO:0005525">
    <property type="term" value="F:GTP binding"/>
    <property type="evidence" value="ECO:0007669"/>
    <property type="project" value="UniProtKB-UniRule"/>
</dbReference>
<dbReference type="GO" id="GO:0015937">
    <property type="term" value="P:coenzyme A biosynthetic process"/>
    <property type="evidence" value="ECO:0007669"/>
    <property type="project" value="UniProtKB-UniRule"/>
</dbReference>
<dbReference type="HAMAP" id="MF_00590">
    <property type="entry name" value="Dephospho_CoA_kinase_GTP_dep"/>
    <property type="match status" value="1"/>
</dbReference>